<dbReference type="Proteomes" id="UP000634136">
    <property type="component" value="Unassembled WGS sequence"/>
</dbReference>
<proteinExistence type="predicted"/>
<sequence>MVFHQREEKSRRDKEVRDAVTFVERCFERDLGKESGEESIGRHGRFWWCWLCCNHRKNRSGSQRSGYIRRREARHNCGGGRREGSHYGDIFKPGDGHEGLHGGQEGGFRFDKKLGISKRCIGRWKSRRRVTYERCSRQLQRRGSPEHQNEDRGLKKNALEEKRMMKRLAEENPI</sequence>
<protein>
    <submittedName>
        <fullName evidence="2">Uncharacterized protein</fullName>
    </submittedName>
</protein>
<feature type="compositionally biased region" description="Basic and acidic residues" evidence="1">
    <location>
        <begin position="143"/>
        <end position="174"/>
    </location>
</feature>
<reference evidence="2" key="1">
    <citation type="submission" date="2020-09" db="EMBL/GenBank/DDBJ databases">
        <title>Genome-Enabled Discovery of Anthraquinone Biosynthesis in Senna tora.</title>
        <authorList>
            <person name="Kang S.-H."/>
            <person name="Pandey R.P."/>
            <person name="Lee C.-M."/>
            <person name="Sim J.-S."/>
            <person name="Jeong J.-T."/>
            <person name="Choi B.-S."/>
            <person name="Jung M."/>
            <person name="Ginzburg D."/>
            <person name="Zhao K."/>
            <person name="Won S.Y."/>
            <person name="Oh T.-J."/>
            <person name="Yu Y."/>
            <person name="Kim N.-H."/>
            <person name="Lee O.R."/>
            <person name="Lee T.-H."/>
            <person name="Bashyal P."/>
            <person name="Kim T.-S."/>
            <person name="Lee W.-H."/>
            <person name="Kawkins C."/>
            <person name="Kim C.-K."/>
            <person name="Kim J.S."/>
            <person name="Ahn B.O."/>
            <person name="Rhee S.Y."/>
            <person name="Sohng J.K."/>
        </authorList>
    </citation>
    <scope>NUCLEOTIDE SEQUENCE</scope>
    <source>
        <tissue evidence="2">Leaf</tissue>
    </source>
</reference>
<name>A0A834X6A0_9FABA</name>
<evidence type="ECO:0000313" key="2">
    <source>
        <dbReference type="EMBL" id="KAF7838690.1"/>
    </source>
</evidence>
<evidence type="ECO:0000313" key="3">
    <source>
        <dbReference type="Proteomes" id="UP000634136"/>
    </source>
</evidence>
<gene>
    <name evidence="2" type="ORF">G2W53_007172</name>
</gene>
<comment type="caution">
    <text evidence="2">The sequence shown here is derived from an EMBL/GenBank/DDBJ whole genome shotgun (WGS) entry which is preliminary data.</text>
</comment>
<feature type="region of interest" description="Disordered" evidence="1">
    <location>
        <begin position="135"/>
        <end position="174"/>
    </location>
</feature>
<accession>A0A834X6A0</accession>
<dbReference type="AlphaFoldDB" id="A0A834X6A0"/>
<evidence type="ECO:0000256" key="1">
    <source>
        <dbReference type="SAM" id="MobiDB-lite"/>
    </source>
</evidence>
<dbReference type="EMBL" id="JAAIUW010000003">
    <property type="protein sequence ID" value="KAF7838690.1"/>
    <property type="molecule type" value="Genomic_DNA"/>
</dbReference>
<organism evidence="2 3">
    <name type="scientific">Senna tora</name>
    <dbReference type="NCBI Taxonomy" id="362788"/>
    <lineage>
        <taxon>Eukaryota</taxon>
        <taxon>Viridiplantae</taxon>
        <taxon>Streptophyta</taxon>
        <taxon>Embryophyta</taxon>
        <taxon>Tracheophyta</taxon>
        <taxon>Spermatophyta</taxon>
        <taxon>Magnoliopsida</taxon>
        <taxon>eudicotyledons</taxon>
        <taxon>Gunneridae</taxon>
        <taxon>Pentapetalae</taxon>
        <taxon>rosids</taxon>
        <taxon>fabids</taxon>
        <taxon>Fabales</taxon>
        <taxon>Fabaceae</taxon>
        <taxon>Caesalpinioideae</taxon>
        <taxon>Cassia clade</taxon>
        <taxon>Senna</taxon>
    </lineage>
</organism>
<keyword evidence="3" id="KW-1185">Reference proteome</keyword>